<dbReference type="Proteomes" id="UP000681610">
    <property type="component" value="Unassembled WGS sequence"/>
</dbReference>
<evidence type="ECO:0000259" key="7">
    <source>
        <dbReference type="Pfam" id="PF02272"/>
    </source>
</evidence>
<dbReference type="PANTHER" id="PTHR30255">
    <property type="entry name" value="SINGLE-STRANDED-DNA-SPECIFIC EXONUCLEASE RECJ"/>
    <property type="match status" value="1"/>
</dbReference>
<evidence type="ECO:0000256" key="5">
    <source>
        <dbReference type="ARBA" id="ARBA00022839"/>
    </source>
</evidence>
<dbReference type="PANTHER" id="PTHR30255:SF2">
    <property type="entry name" value="SINGLE-STRANDED-DNA-SPECIFIC EXONUCLEASE RECJ"/>
    <property type="match status" value="1"/>
</dbReference>
<dbReference type="SUPFAM" id="SSF64182">
    <property type="entry name" value="DHH phosphoesterases"/>
    <property type="match status" value="1"/>
</dbReference>
<name>A0ABS3PX69_9FLAO</name>
<dbReference type="NCBIfam" id="TIGR00644">
    <property type="entry name" value="recJ"/>
    <property type="match status" value="1"/>
</dbReference>
<dbReference type="InterPro" id="IPR001667">
    <property type="entry name" value="DDH_dom"/>
</dbReference>
<keyword evidence="10" id="KW-1185">Reference proteome</keyword>
<keyword evidence="5 9" id="KW-0269">Exonuclease</keyword>
<accession>A0ABS3PX69</accession>
<comment type="similarity">
    <text evidence="1">Belongs to the RecJ family.</text>
</comment>
<dbReference type="InterPro" id="IPR051673">
    <property type="entry name" value="SSDNA_exonuclease_RecJ"/>
</dbReference>
<dbReference type="GO" id="GO:0004527">
    <property type="term" value="F:exonuclease activity"/>
    <property type="evidence" value="ECO:0007669"/>
    <property type="project" value="UniProtKB-KW"/>
</dbReference>
<feature type="domain" description="DHHA1" evidence="7">
    <location>
        <begin position="347"/>
        <end position="438"/>
    </location>
</feature>
<dbReference type="Gene3D" id="3.10.310.30">
    <property type="match status" value="1"/>
</dbReference>
<evidence type="ECO:0000313" key="9">
    <source>
        <dbReference type="EMBL" id="MBO1883593.1"/>
    </source>
</evidence>
<dbReference type="InterPro" id="IPR003156">
    <property type="entry name" value="DHHA1_dom"/>
</dbReference>
<evidence type="ECO:0000256" key="3">
    <source>
        <dbReference type="ARBA" id="ARBA00022722"/>
    </source>
</evidence>
<evidence type="ECO:0000259" key="6">
    <source>
        <dbReference type="Pfam" id="PF01368"/>
    </source>
</evidence>
<dbReference type="InterPro" id="IPR041122">
    <property type="entry name" value="RecJ_OB"/>
</dbReference>
<evidence type="ECO:0000313" key="10">
    <source>
        <dbReference type="Proteomes" id="UP000681610"/>
    </source>
</evidence>
<keyword evidence="3" id="KW-0540">Nuclease</keyword>
<dbReference type="InterPro" id="IPR038763">
    <property type="entry name" value="DHH_sf"/>
</dbReference>
<keyword evidence="4" id="KW-0378">Hydrolase</keyword>
<feature type="domain" description="RecJ OB" evidence="8">
    <location>
        <begin position="452"/>
        <end position="561"/>
    </location>
</feature>
<gene>
    <name evidence="9" type="primary">recJ</name>
    <name evidence="9" type="ORF">J4N46_03925</name>
</gene>
<organism evidence="9 10">
    <name type="scientific">Capnocytophaga bilenii</name>
    <dbReference type="NCBI Taxonomy" id="2819369"/>
    <lineage>
        <taxon>Bacteria</taxon>
        <taxon>Pseudomonadati</taxon>
        <taxon>Bacteroidota</taxon>
        <taxon>Flavobacteriia</taxon>
        <taxon>Flavobacteriales</taxon>
        <taxon>Flavobacteriaceae</taxon>
        <taxon>Capnocytophaga</taxon>
    </lineage>
</organism>
<protein>
    <recommendedName>
        <fullName evidence="2">Single-stranded-DNA-specific exonuclease RecJ</fullName>
    </recommendedName>
</protein>
<dbReference type="Pfam" id="PF01368">
    <property type="entry name" value="DHH"/>
    <property type="match status" value="1"/>
</dbReference>
<sequence>MNYHWDFKPLPPSQIIDTLRQIGFKPPFDTLLALRGISTRDEAYHFLNPSLQLLHNPFLMKGMQQAIDRIQKAIAAQERILIYGDYDVDGTSAVSLIYRYFSKHTPHLLTYIPDRYTEGYGVSFQGIDYAAAQGCNLIIALDCGIKAVDKVAYATQKGIDFIIADHHRPSDDIPDAVAVLDPHQADCPYPYKELCGCGLGFKIAQAYQQHIQQPFEELLPLLDLVAIATAADIVPMTGENRILMHFGLQQLNTQPSEGVKALFGQHQGNINTSDVVFKAAPRINAAGRIEKGIYAVNLLTENNKKKAIDKVKFIDNLNQERKELDTTIAAEALAAIEANNEQQRYTTVVFNPQWHKGVIGIVASRLIEHYYRPTVVFTQSGDKYAASARSVSGFDIYEALEQCQDCIEQFGGHTYAAGLTLRPEQYPLFKETFERVVAQTIPPDCLTPKLLIDTYLPLQQLSLNLYNNIKRFEPFGPMNLSPVFYANNVVDTGVAQCIGKDNSHLRLSLRQVGSTKFFSAIGFHLADKLPIVRSGIPFQIVYTLEEQYWNGNTTLQLQIKDIKL</sequence>
<proteinExistence type="inferred from homology"/>
<evidence type="ECO:0000259" key="8">
    <source>
        <dbReference type="Pfam" id="PF17768"/>
    </source>
</evidence>
<dbReference type="RefSeq" id="WP_208058228.1">
    <property type="nucleotide sequence ID" value="NZ_JAGDYP010000002.1"/>
</dbReference>
<feature type="domain" description="DDH" evidence="6">
    <location>
        <begin position="79"/>
        <end position="229"/>
    </location>
</feature>
<dbReference type="Pfam" id="PF02272">
    <property type="entry name" value="DHHA1"/>
    <property type="match status" value="1"/>
</dbReference>
<evidence type="ECO:0000256" key="1">
    <source>
        <dbReference type="ARBA" id="ARBA00005915"/>
    </source>
</evidence>
<reference evidence="9 10" key="1">
    <citation type="submission" date="2021-03" db="EMBL/GenBank/DDBJ databases">
        <title>Isolation and description of Capnocytophaga bilenii sp. nov., a novel Capnocytophaga species, isolated from a gingivitis subject.</title>
        <authorList>
            <person name="Antezack A."/>
            <person name="Monnet-Corti V."/>
            <person name="La Scola B."/>
        </authorList>
    </citation>
    <scope>NUCLEOTIDE SEQUENCE [LARGE SCALE GENOMIC DNA]</scope>
    <source>
        <strain evidence="9 10">Marseille-Q4570</strain>
    </source>
</reference>
<dbReference type="Pfam" id="PF17768">
    <property type="entry name" value="RecJ_OB"/>
    <property type="match status" value="1"/>
</dbReference>
<dbReference type="EMBL" id="JAGDYP010000002">
    <property type="protein sequence ID" value="MBO1883593.1"/>
    <property type="molecule type" value="Genomic_DNA"/>
</dbReference>
<evidence type="ECO:0000256" key="4">
    <source>
        <dbReference type="ARBA" id="ARBA00022801"/>
    </source>
</evidence>
<evidence type="ECO:0000256" key="2">
    <source>
        <dbReference type="ARBA" id="ARBA00019841"/>
    </source>
</evidence>
<dbReference type="InterPro" id="IPR004610">
    <property type="entry name" value="RecJ"/>
</dbReference>
<comment type="caution">
    <text evidence="9">The sequence shown here is derived from an EMBL/GenBank/DDBJ whole genome shotgun (WGS) entry which is preliminary data.</text>
</comment>
<dbReference type="Gene3D" id="3.90.1640.30">
    <property type="match status" value="1"/>
</dbReference>